<proteinExistence type="inferred from homology"/>
<dbReference type="AlphaFoldDB" id="G7Q5V0"/>
<gene>
    <name evidence="10" type="ORF">DFW101_0871</name>
</gene>
<evidence type="ECO:0000256" key="1">
    <source>
        <dbReference type="ARBA" id="ARBA00000553"/>
    </source>
</evidence>
<dbReference type="HOGENOM" id="CLU_065784_0_0_7"/>
<dbReference type="RefSeq" id="WP_009180309.1">
    <property type="nucleotide sequence ID" value="NZ_CM001368.1"/>
</dbReference>
<comment type="catalytic activity">
    <reaction evidence="1">
        <text>inosine + phosphate = alpha-D-ribose 1-phosphate + hypoxanthine</text>
        <dbReference type="Rhea" id="RHEA:27646"/>
        <dbReference type="ChEBI" id="CHEBI:17368"/>
        <dbReference type="ChEBI" id="CHEBI:17596"/>
        <dbReference type="ChEBI" id="CHEBI:43474"/>
        <dbReference type="ChEBI" id="CHEBI:57720"/>
        <dbReference type="EC" id="2.4.2.1"/>
    </reaction>
    <physiologicalReaction direction="left-to-right" evidence="1">
        <dbReference type="Rhea" id="RHEA:27647"/>
    </physiologicalReaction>
</comment>
<keyword evidence="11" id="KW-1185">Reference proteome</keyword>
<keyword evidence="3" id="KW-0808">Transferase</keyword>
<dbReference type="STRING" id="694327.DFW101_0871"/>
<dbReference type="GO" id="GO:0016787">
    <property type="term" value="F:hydrolase activity"/>
    <property type="evidence" value="ECO:0007669"/>
    <property type="project" value="UniProtKB-KW"/>
</dbReference>
<dbReference type="Pfam" id="PF02578">
    <property type="entry name" value="Cu-oxidase_4"/>
    <property type="match status" value="1"/>
</dbReference>
<keyword evidence="5" id="KW-0378">Hydrolase</keyword>
<comment type="catalytic activity">
    <reaction evidence="9">
        <text>S-methyl-5'-thioadenosine + phosphate = 5-(methylsulfanyl)-alpha-D-ribose 1-phosphate + adenine</text>
        <dbReference type="Rhea" id="RHEA:11852"/>
        <dbReference type="ChEBI" id="CHEBI:16708"/>
        <dbReference type="ChEBI" id="CHEBI:17509"/>
        <dbReference type="ChEBI" id="CHEBI:43474"/>
        <dbReference type="ChEBI" id="CHEBI:58533"/>
        <dbReference type="EC" id="2.4.2.28"/>
    </reaction>
    <physiologicalReaction direction="left-to-right" evidence="9">
        <dbReference type="Rhea" id="RHEA:11853"/>
    </physiologicalReaction>
</comment>
<evidence type="ECO:0000256" key="6">
    <source>
        <dbReference type="ARBA" id="ARBA00022833"/>
    </source>
</evidence>
<reference evidence="11" key="1">
    <citation type="journal article" date="2015" name="Genome Announc.">
        <title>High-Quality Draft Genome Sequence of Desulfovibrio carbinoliphilus FW-101-2B, an Organic Acid-Oxidizing Sulfate-Reducing Bacterium Isolated from Uranium(VI)-Contaminated Groundwater.</title>
        <authorList>
            <person name="Ramsay B.D."/>
            <person name="Hwang C."/>
            <person name="Woo H.L."/>
            <person name="Carroll S.L."/>
            <person name="Lucas S."/>
            <person name="Han J."/>
            <person name="Lapidus A.L."/>
            <person name="Cheng J.F."/>
            <person name="Goodwin L.A."/>
            <person name="Pitluck S."/>
            <person name="Peters L."/>
            <person name="Chertkov O."/>
            <person name="Held B."/>
            <person name="Detter J.C."/>
            <person name="Han C.S."/>
            <person name="Tapia R."/>
            <person name="Land M.L."/>
            <person name="Hauser L.J."/>
            <person name="Kyrpides N.C."/>
            <person name="Ivanova N.N."/>
            <person name="Mikhailova N."/>
            <person name="Pagani I."/>
            <person name="Woyke T."/>
            <person name="Arkin A.P."/>
            <person name="Dehal P."/>
            <person name="Chivian D."/>
            <person name="Criddle C.S."/>
            <person name="Wu W."/>
            <person name="Chakraborty R."/>
            <person name="Hazen T.C."/>
            <person name="Fields M.W."/>
        </authorList>
    </citation>
    <scope>NUCLEOTIDE SEQUENCE [LARGE SCALE GENOMIC DNA]</scope>
    <source>
        <strain evidence="11">FW-101-2B</strain>
    </source>
</reference>
<evidence type="ECO:0000256" key="7">
    <source>
        <dbReference type="ARBA" id="ARBA00047989"/>
    </source>
</evidence>
<comment type="catalytic activity">
    <reaction evidence="7">
        <text>adenosine + H2O + H(+) = inosine + NH4(+)</text>
        <dbReference type="Rhea" id="RHEA:24408"/>
        <dbReference type="ChEBI" id="CHEBI:15377"/>
        <dbReference type="ChEBI" id="CHEBI:15378"/>
        <dbReference type="ChEBI" id="CHEBI:16335"/>
        <dbReference type="ChEBI" id="CHEBI:17596"/>
        <dbReference type="ChEBI" id="CHEBI:28938"/>
        <dbReference type="EC" id="3.5.4.4"/>
    </reaction>
    <physiologicalReaction direction="left-to-right" evidence="7">
        <dbReference type="Rhea" id="RHEA:24409"/>
    </physiologicalReaction>
</comment>
<organism evidence="10 11">
    <name type="scientific">Solidesulfovibrio carbinoliphilus subsp. oakridgensis</name>
    <dbReference type="NCBI Taxonomy" id="694327"/>
    <lineage>
        <taxon>Bacteria</taxon>
        <taxon>Pseudomonadati</taxon>
        <taxon>Thermodesulfobacteriota</taxon>
        <taxon>Desulfovibrionia</taxon>
        <taxon>Desulfovibrionales</taxon>
        <taxon>Desulfovibrionaceae</taxon>
        <taxon>Solidesulfovibrio</taxon>
    </lineage>
</organism>
<evidence type="ECO:0000313" key="11">
    <source>
        <dbReference type="Proteomes" id="UP000004662"/>
    </source>
</evidence>
<evidence type="ECO:0000256" key="2">
    <source>
        <dbReference type="ARBA" id="ARBA00007353"/>
    </source>
</evidence>
<name>G7Q5V0_9BACT</name>
<evidence type="ECO:0000256" key="8">
    <source>
        <dbReference type="ARBA" id="ARBA00048968"/>
    </source>
</evidence>
<comment type="catalytic activity">
    <reaction evidence="8">
        <text>adenosine + phosphate = alpha-D-ribose 1-phosphate + adenine</text>
        <dbReference type="Rhea" id="RHEA:27642"/>
        <dbReference type="ChEBI" id="CHEBI:16335"/>
        <dbReference type="ChEBI" id="CHEBI:16708"/>
        <dbReference type="ChEBI" id="CHEBI:43474"/>
        <dbReference type="ChEBI" id="CHEBI:57720"/>
        <dbReference type="EC" id="2.4.2.1"/>
    </reaction>
    <physiologicalReaction direction="left-to-right" evidence="8">
        <dbReference type="Rhea" id="RHEA:27643"/>
    </physiologicalReaction>
</comment>
<dbReference type="PANTHER" id="PTHR30616">
    <property type="entry name" value="UNCHARACTERIZED PROTEIN YFIH"/>
    <property type="match status" value="1"/>
</dbReference>
<dbReference type="InterPro" id="IPR003730">
    <property type="entry name" value="Cu_polyphenol_OxRdtase"/>
</dbReference>
<protein>
    <submittedName>
        <fullName evidence="10">Multi-copper polyphenol oxidoreductase, laccase</fullName>
    </submittedName>
</protein>
<dbReference type="SUPFAM" id="SSF64438">
    <property type="entry name" value="CNF1/YfiH-like putative cysteine hydrolases"/>
    <property type="match status" value="1"/>
</dbReference>
<dbReference type="EMBL" id="CM001368">
    <property type="protein sequence ID" value="EHJ46887.1"/>
    <property type="molecule type" value="Genomic_DNA"/>
</dbReference>
<keyword evidence="6" id="KW-0862">Zinc</keyword>
<dbReference type="CDD" id="cd16833">
    <property type="entry name" value="YfiH"/>
    <property type="match status" value="1"/>
</dbReference>
<dbReference type="InterPro" id="IPR011324">
    <property type="entry name" value="Cytotoxic_necrot_fac-like_cat"/>
</dbReference>
<comment type="similarity">
    <text evidence="2">Belongs to the purine nucleoside phosphorylase YfiH/LACC1 family.</text>
</comment>
<dbReference type="GO" id="GO:0005507">
    <property type="term" value="F:copper ion binding"/>
    <property type="evidence" value="ECO:0007669"/>
    <property type="project" value="TreeGrafter"/>
</dbReference>
<evidence type="ECO:0000256" key="9">
    <source>
        <dbReference type="ARBA" id="ARBA00049893"/>
    </source>
</evidence>
<evidence type="ECO:0000256" key="4">
    <source>
        <dbReference type="ARBA" id="ARBA00022723"/>
    </source>
</evidence>
<evidence type="ECO:0000256" key="5">
    <source>
        <dbReference type="ARBA" id="ARBA00022801"/>
    </source>
</evidence>
<dbReference type="eggNOG" id="COG1496">
    <property type="taxonomic scope" value="Bacteria"/>
</dbReference>
<sequence>MNYIPFAFPGLPGVGCAFGHGPDTAAFTGAADPAAVIATRRGLKEELDFSIWHSLKQVHGVHMIMEPEFDTLERPSIEAGDGMAESRPGRALAIKTADCQPVLLAHESGKFIAALHVGWRGNVADFCGRGVRSFCVRYGLDPRELLAVRGPSLGPGESEFTAFESEFGEAFRPYYDHRSRKVDLWRLTRDQLVAVGLDRDRIFSLDLCTKSLPAFFSYRRDKTAGRQASLIWIKEG</sequence>
<dbReference type="GO" id="GO:0017061">
    <property type="term" value="F:S-methyl-5-thioadenosine phosphorylase activity"/>
    <property type="evidence" value="ECO:0007669"/>
    <property type="project" value="UniProtKB-EC"/>
</dbReference>
<evidence type="ECO:0000256" key="3">
    <source>
        <dbReference type="ARBA" id="ARBA00022679"/>
    </source>
</evidence>
<accession>G7Q5V0</accession>
<dbReference type="OrthoDB" id="4279at2"/>
<dbReference type="InterPro" id="IPR038371">
    <property type="entry name" value="Cu_polyphenol_OxRdtase_sf"/>
</dbReference>
<dbReference type="PANTHER" id="PTHR30616:SF2">
    <property type="entry name" value="PURINE NUCLEOSIDE PHOSPHORYLASE LACC1"/>
    <property type="match status" value="1"/>
</dbReference>
<dbReference type="Proteomes" id="UP000004662">
    <property type="component" value="Chromosome"/>
</dbReference>
<keyword evidence="4" id="KW-0479">Metal-binding</keyword>
<evidence type="ECO:0000313" key="10">
    <source>
        <dbReference type="EMBL" id="EHJ46887.1"/>
    </source>
</evidence>
<dbReference type="Gene3D" id="3.60.140.10">
    <property type="entry name" value="CNF1/YfiH-like putative cysteine hydrolases"/>
    <property type="match status" value="1"/>
</dbReference>